<reference evidence="3 4" key="2">
    <citation type="submission" date="2020-03" db="EMBL/GenBank/DDBJ databases">
        <authorList>
            <person name="Ichikawa N."/>
            <person name="Kimura A."/>
            <person name="Kitahashi Y."/>
            <person name="Uohara A."/>
        </authorList>
    </citation>
    <scope>NUCLEOTIDE SEQUENCE [LARGE SCALE GENOMIC DNA]</scope>
    <source>
        <strain evidence="3 4">NBRC 105367</strain>
    </source>
</reference>
<evidence type="ECO:0000313" key="4">
    <source>
        <dbReference type="Proteomes" id="UP000503011"/>
    </source>
</evidence>
<evidence type="ECO:0000313" key="3">
    <source>
        <dbReference type="EMBL" id="BCB90052.1"/>
    </source>
</evidence>
<dbReference type="AlphaFoldDB" id="A0A6F8YVA6"/>
<dbReference type="PANTHER" id="PTHR46268:SF6">
    <property type="entry name" value="UNIVERSAL STRESS PROTEIN UP12"/>
    <property type="match status" value="1"/>
</dbReference>
<dbReference type="Gene3D" id="3.40.50.620">
    <property type="entry name" value="HUPs"/>
    <property type="match status" value="2"/>
</dbReference>
<accession>A0A6F8YVA6</accession>
<dbReference type="EMBL" id="AP022871">
    <property type="protein sequence ID" value="BCB90052.1"/>
    <property type="molecule type" value="Genomic_DNA"/>
</dbReference>
<sequence length="293" mass="30210">MPTLPIVVGYDGSGDADAALRWALDDSARTGKPVSVVCGFELRPVPAPIGLAPTVWPDDTGRDEAEAAVAEATAKARRTRPDVRVSGSVIDGPATAGLVSQSRRAAIVVVGSRGQGGFAGLLLGSTSLAVCTHAHCPVVVVRAEPTADGPVVVGFDDSDCARLAVEFGFAQASARGARLHLIHAGSPPAPRSMPPDVDPQQWTRTEQARLSDVVADWRSRYPKVQAAVRVTTGPAAASLIEASRGAQLVVVGSRGRGGLSGMLLGSVSQQLLHHAHSPVAVVRNRSSGNPALE</sequence>
<feature type="domain" description="UspA" evidence="2">
    <location>
        <begin position="150"/>
        <end position="283"/>
    </location>
</feature>
<name>A0A6F8YVA6_9ACTN</name>
<dbReference type="InterPro" id="IPR014729">
    <property type="entry name" value="Rossmann-like_a/b/a_fold"/>
</dbReference>
<dbReference type="Proteomes" id="UP000503011">
    <property type="component" value="Chromosome"/>
</dbReference>
<dbReference type="PANTHER" id="PTHR46268">
    <property type="entry name" value="STRESS RESPONSE PROTEIN NHAX"/>
    <property type="match status" value="1"/>
</dbReference>
<dbReference type="Pfam" id="PF00582">
    <property type="entry name" value="Usp"/>
    <property type="match status" value="2"/>
</dbReference>
<proteinExistence type="inferred from homology"/>
<comment type="similarity">
    <text evidence="1">Belongs to the universal stress protein A family.</text>
</comment>
<dbReference type="PRINTS" id="PR01438">
    <property type="entry name" value="UNVRSLSTRESS"/>
</dbReference>
<dbReference type="RefSeq" id="WP_173162177.1">
    <property type="nucleotide sequence ID" value="NZ_AP022871.1"/>
</dbReference>
<dbReference type="KEGG" id="psuu:Psuf_073650"/>
<dbReference type="SUPFAM" id="SSF52402">
    <property type="entry name" value="Adenine nucleotide alpha hydrolases-like"/>
    <property type="match status" value="2"/>
</dbReference>
<gene>
    <name evidence="3" type="ORF">Psuf_073650</name>
</gene>
<evidence type="ECO:0000259" key="2">
    <source>
        <dbReference type="Pfam" id="PF00582"/>
    </source>
</evidence>
<feature type="domain" description="UspA" evidence="2">
    <location>
        <begin position="5"/>
        <end position="142"/>
    </location>
</feature>
<dbReference type="InterPro" id="IPR006015">
    <property type="entry name" value="Universal_stress_UspA"/>
</dbReference>
<reference evidence="3 4" key="1">
    <citation type="submission" date="2020-03" db="EMBL/GenBank/DDBJ databases">
        <title>Whole genome shotgun sequence of Phytohabitans suffuscus NBRC 105367.</title>
        <authorList>
            <person name="Komaki H."/>
            <person name="Tamura T."/>
        </authorList>
    </citation>
    <scope>NUCLEOTIDE SEQUENCE [LARGE SCALE GENOMIC DNA]</scope>
    <source>
        <strain evidence="3 4">NBRC 105367</strain>
    </source>
</reference>
<dbReference type="InterPro" id="IPR006016">
    <property type="entry name" value="UspA"/>
</dbReference>
<keyword evidence="4" id="KW-1185">Reference proteome</keyword>
<organism evidence="3 4">
    <name type="scientific">Phytohabitans suffuscus</name>
    <dbReference type="NCBI Taxonomy" id="624315"/>
    <lineage>
        <taxon>Bacteria</taxon>
        <taxon>Bacillati</taxon>
        <taxon>Actinomycetota</taxon>
        <taxon>Actinomycetes</taxon>
        <taxon>Micromonosporales</taxon>
        <taxon>Micromonosporaceae</taxon>
    </lineage>
</organism>
<protein>
    <submittedName>
        <fullName evidence="3">Universal stress protein</fullName>
    </submittedName>
</protein>
<evidence type="ECO:0000256" key="1">
    <source>
        <dbReference type="ARBA" id="ARBA00008791"/>
    </source>
</evidence>